<comment type="caution">
    <text evidence="2">The sequence shown here is derived from an EMBL/GenBank/DDBJ whole genome shotgun (WGS) entry which is preliminary data.</text>
</comment>
<accession>A0A9N9DK75</accession>
<evidence type="ECO:0000313" key="3">
    <source>
        <dbReference type="Proteomes" id="UP000789396"/>
    </source>
</evidence>
<feature type="non-terminal residue" evidence="2">
    <location>
        <position position="230"/>
    </location>
</feature>
<dbReference type="Gene3D" id="2.40.10.10">
    <property type="entry name" value="Trypsin-like serine proteases"/>
    <property type="match status" value="1"/>
</dbReference>
<gene>
    <name evidence="2" type="ORF">RFULGI_LOCUS7998</name>
</gene>
<dbReference type="OrthoDB" id="2412811at2759"/>
<dbReference type="EMBL" id="CAJVPZ010012339">
    <property type="protein sequence ID" value="CAG8638796.1"/>
    <property type="molecule type" value="Genomic_DNA"/>
</dbReference>
<dbReference type="Proteomes" id="UP000789396">
    <property type="component" value="Unassembled WGS sequence"/>
</dbReference>
<organism evidence="2 3">
    <name type="scientific">Racocetra fulgida</name>
    <dbReference type="NCBI Taxonomy" id="60492"/>
    <lineage>
        <taxon>Eukaryota</taxon>
        <taxon>Fungi</taxon>
        <taxon>Fungi incertae sedis</taxon>
        <taxon>Mucoromycota</taxon>
        <taxon>Glomeromycotina</taxon>
        <taxon>Glomeromycetes</taxon>
        <taxon>Diversisporales</taxon>
        <taxon>Gigasporaceae</taxon>
        <taxon>Racocetra</taxon>
    </lineage>
</organism>
<keyword evidence="3" id="KW-1185">Reference proteome</keyword>
<feature type="region of interest" description="Disordered" evidence="1">
    <location>
        <begin position="62"/>
        <end position="91"/>
    </location>
</feature>
<protein>
    <submittedName>
        <fullName evidence="2">7105_t:CDS:1</fullName>
    </submittedName>
</protein>
<evidence type="ECO:0000256" key="1">
    <source>
        <dbReference type="SAM" id="MobiDB-lite"/>
    </source>
</evidence>
<name>A0A9N9DK75_9GLOM</name>
<proteinExistence type="predicted"/>
<sequence>YLIPPPIRARAINDNEPSLRTQSEYLNDEIIFHNKTNSYSAIFKTRNASNYPSDSKYNIQSRVISDDVSDDDSGDDNNSEDGNNDNEAGPSIQRMFFNGDSLFNSDDEGCSAGFKARNGSDEYVVIAGHCFNKESYGRRYYVTFQTENGFEKFFVGTAEYSQIEPFDYGLILGHSEEIKHSPNIIHREVFDHTGEGDIEQRIVRDYLPKVRFLSRTKPAKFFMLWLENQG</sequence>
<dbReference type="InterPro" id="IPR043504">
    <property type="entry name" value="Peptidase_S1_PA_chymotrypsin"/>
</dbReference>
<dbReference type="AlphaFoldDB" id="A0A9N9DK75"/>
<evidence type="ECO:0000313" key="2">
    <source>
        <dbReference type="EMBL" id="CAG8638796.1"/>
    </source>
</evidence>
<feature type="compositionally biased region" description="Acidic residues" evidence="1">
    <location>
        <begin position="67"/>
        <end position="84"/>
    </location>
</feature>
<reference evidence="2" key="1">
    <citation type="submission" date="2021-06" db="EMBL/GenBank/DDBJ databases">
        <authorList>
            <person name="Kallberg Y."/>
            <person name="Tangrot J."/>
            <person name="Rosling A."/>
        </authorList>
    </citation>
    <scope>NUCLEOTIDE SEQUENCE</scope>
    <source>
        <strain evidence="2">IN212</strain>
    </source>
</reference>